<protein>
    <submittedName>
        <fullName evidence="1">Integral membrane protein</fullName>
    </submittedName>
</protein>
<dbReference type="EMBL" id="VUJX02000001">
    <property type="protein sequence ID" value="KAL0944672.1"/>
    <property type="molecule type" value="Genomic_DNA"/>
</dbReference>
<reference evidence="1 2" key="1">
    <citation type="journal article" date="2020" name="Phytopathology">
        <title>Genome Sequence Resources of Colletotrichum truncatum, C. plurivorum, C. musicola, and C. sojae: Four Species Pathogenic to Soybean (Glycine max).</title>
        <authorList>
            <person name="Rogerio F."/>
            <person name="Boufleur T.R."/>
            <person name="Ciampi-Guillardi M."/>
            <person name="Sukno S.A."/>
            <person name="Thon M.R."/>
            <person name="Massola Junior N.S."/>
            <person name="Baroncelli R."/>
        </authorList>
    </citation>
    <scope>NUCLEOTIDE SEQUENCE [LARGE SCALE GENOMIC DNA]</scope>
    <source>
        <strain evidence="1 2">CMES1059</strain>
    </source>
</reference>
<proteinExistence type="predicted"/>
<organism evidence="1 2">
    <name type="scientific">Colletotrichum truncatum</name>
    <name type="common">Anthracnose fungus</name>
    <name type="synonym">Colletotrichum capsici</name>
    <dbReference type="NCBI Taxonomy" id="5467"/>
    <lineage>
        <taxon>Eukaryota</taxon>
        <taxon>Fungi</taxon>
        <taxon>Dikarya</taxon>
        <taxon>Ascomycota</taxon>
        <taxon>Pezizomycotina</taxon>
        <taxon>Sordariomycetes</taxon>
        <taxon>Hypocreomycetidae</taxon>
        <taxon>Glomerellales</taxon>
        <taxon>Glomerellaceae</taxon>
        <taxon>Colletotrichum</taxon>
        <taxon>Colletotrichum truncatum species complex</taxon>
    </lineage>
</organism>
<keyword evidence="2" id="KW-1185">Reference proteome</keyword>
<gene>
    <name evidence="1" type="ORF">CTRU02_202559</name>
</gene>
<accession>A0ACC3ZKK7</accession>
<evidence type="ECO:0000313" key="1">
    <source>
        <dbReference type="EMBL" id="KAL0944672.1"/>
    </source>
</evidence>
<evidence type="ECO:0000313" key="2">
    <source>
        <dbReference type="Proteomes" id="UP000805649"/>
    </source>
</evidence>
<dbReference type="Proteomes" id="UP000805649">
    <property type="component" value="Unassembled WGS sequence"/>
</dbReference>
<name>A0ACC3ZKK7_COLTU</name>
<comment type="caution">
    <text evidence="1">The sequence shown here is derived from an EMBL/GenBank/DDBJ whole genome shotgun (WGS) entry which is preliminary data.</text>
</comment>
<sequence>MPLDQPAPPFYALREDDKAALVVVTSLIFLIYAVVGIILKLVIRLNITSLKSHDVLLLASLLLLFMETILVIAACNRGLGRHQDTVGPEDLTAFHKLFYASSLLATAVAGTTKLSLCLLIQSINSYGRLHLANRILFGVIAAWMVSVIIAEAFQCSLPDPWFAISQAKCPGREAIFLYNGIMDIITDVTLCLLPVAMVWKVQTSTRRKLLVISLFGSRIIVPILSISGLVSTQRFASNYSDSTWYAVPYLIWLQCSLGLSVLTACVPSLKGVIDSLMGTIAVAAIQAPYQLTSSGADEASRLHATAIGGGTSPRYGPHLTSGASNSRATRTRSLRPSDWSKGGQTQAHEGKEKEDGTCSDSVRKLTESDEDLAHQGHERRSSSHAGSLKSSEARYRM</sequence>